<dbReference type="GO" id="GO:0008168">
    <property type="term" value="F:methyltransferase activity"/>
    <property type="evidence" value="ECO:0007669"/>
    <property type="project" value="UniProtKB-KW"/>
</dbReference>
<dbReference type="Pfam" id="PF13649">
    <property type="entry name" value="Methyltransf_25"/>
    <property type="match status" value="1"/>
</dbReference>
<gene>
    <name evidence="2" type="ORF">SAMN04487819_10458</name>
</gene>
<keyword evidence="2" id="KW-0808">Transferase</keyword>
<feature type="domain" description="Methyltransferase" evidence="1">
    <location>
        <begin position="57"/>
        <end position="152"/>
    </location>
</feature>
<dbReference type="EMBL" id="FOMZ01000004">
    <property type="protein sequence ID" value="SFD84774.1"/>
    <property type="molecule type" value="Genomic_DNA"/>
</dbReference>
<dbReference type="AlphaFoldDB" id="A0A1I1VPL9"/>
<keyword evidence="3" id="KW-1185">Reference proteome</keyword>
<reference evidence="3" key="1">
    <citation type="submission" date="2016-10" db="EMBL/GenBank/DDBJ databases">
        <authorList>
            <person name="Varghese N."/>
            <person name="Submissions S."/>
        </authorList>
    </citation>
    <scope>NUCLEOTIDE SEQUENCE [LARGE SCALE GENOMIC DNA]</scope>
    <source>
        <strain evidence="3">DSM 45004</strain>
    </source>
</reference>
<dbReference type="SUPFAM" id="SSF53335">
    <property type="entry name" value="S-adenosyl-L-methionine-dependent methyltransferases"/>
    <property type="match status" value="1"/>
</dbReference>
<dbReference type="Proteomes" id="UP000198716">
    <property type="component" value="Unassembled WGS sequence"/>
</dbReference>
<name>A0A1I1VPL9_9ACTN</name>
<evidence type="ECO:0000259" key="1">
    <source>
        <dbReference type="Pfam" id="PF13649"/>
    </source>
</evidence>
<dbReference type="InterPro" id="IPR041698">
    <property type="entry name" value="Methyltransf_25"/>
</dbReference>
<dbReference type="PANTHER" id="PTHR44068">
    <property type="entry name" value="ZGC:194242"/>
    <property type="match status" value="1"/>
</dbReference>
<organism evidence="2 3">
    <name type="scientific">Actinopolyspora alba</name>
    <dbReference type="NCBI Taxonomy" id="673379"/>
    <lineage>
        <taxon>Bacteria</taxon>
        <taxon>Bacillati</taxon>
        <taxon>Actinomycetota</taxon>
        <taxon>Actinomycetes</taxon>
        <taxon>Actinopolysporales</taxon>
        <taxon>Actinopolysporaceae</taxon>
        <taxon>Actinopolyspora</taxon>
        <taxon>Actinopolyspora alba group</taxon>
    </lineage>
</organism>
<dbReference type="Gene3D" id="3.40.50.150">
    <property type="entry name" value="Vaccinia Virus protein VP39"/>
    <property type="match status" value="1"/>
</dbReference>
<accession>A0A1I1VPL9</accession>
<evidence type="ECO:0000313" key="2">
    <source>
        <dbReference type="EMBL" id="SFD84774.1"/>
    </source>
</evidence>
<keyword evidence="2" id="KW-0489">Methyltransferase</keyword>
<dbReference type="GO" id="GO:0032259">
    <property type="term" value="P:methylation"/>
    <property type="evidence" value="ECO:0007669"/>
    <property type="project" value="UniProtKB-KW"/>
</dbReference>
<dbReference type="InterPro" id="IPR050447">
    <property type="entry name" value="Erg6_SMT_methyltransf"/>
</dbReference>
<proteinExistence type="predicted"/>
<dbReference type="PANTHER" id="PTHR44068:SF11">
    <property type="entry name" value="GERANYL DIPHOSPHATE 2-C-METHYLTRANSFERASE"/>
    <property type="match status" value="1"/>
</dbReference>
<evidence type="ECO:0000313" key="3">
    <source>
        <dbReference type="Proteomes" id="UP000198716"/>
    </source>
</evidence>
<dbReference type="InterPro" id="IPR029063">
    <property type="entry name" value="SAM-dependent_MTases_sf"/>
</dbReference>
<protein>
    <submittedName>
        <fullName evidence="2">Methyltransferase domain-containing protein</fullName>
    </submittedName>
</protein>
<dbReference type="RefSeq" id="WP_092925201.1">
    <property type="nucleotide sequence ID" value="NZ_FOMZ01000004.1"/>
</dbReference>
<sequence>MTSEGAPTDPDTIKHCCATAYGRDVVALVLGESYHPGGRALTRTLAEAVGLRPGERVADVATGPGDTARLLAAEYGSVVDGVDLGTEAVRRARETTERVGLTGRVRFHTGDAERMPLPGDSFDALVCECALCTFPDKPAAAAEFARLLRPGGRVGITDITVSSAGLPDELAGLTGWIACLADARPLDDYTATLAGAGLRVTRAERHDRALTDMVDRIEARLRLLRMTAPERLANSGVDVDAVLARTRDVTEAVADGVLGYALLTATKA</sequence>
<dbReference type="CDD" id="cd02440">
    <property type="entry name" value="AdoMet_MTases"/>
    <property type="match status" value="1"/>
</dbReference>